<dbReference type="EMBL" id="JAGINW010000001">
    <property type="protein sequence ID" value="MBP2331218.1"/>
    <property type="molecule type" value="Genomic_DNA"/>
</dbReference>
<keyword evidence="3" id="KW-1185">Reference proteome</keyword>
<dbReference type="Pfam" id="PF22768">
    <property type="entry name" value="SPP1_Dit"/>
    <property type="match status" value="1"/>
</dbReference>
<evidence type="ECO:0000259" key="1">
    <source>
        <dbReference type="Pfam" id="PF22768"/>
    </source>
</evidence>
<feature type="domain" description="Siphovirus-type tail component C-terminal" evidence="1">
    <location>
        <begin position="185"/>
        <end position="285"/>
    </location>
</feature>
<evidence type="ECO:0000313" key="3">
    <source>
        <dbReference type="Proteomes" id="UP001519332"/>
    </source>
</evidence>
<accession>A0ABS4U3I1</accession>
<dbReference type="InterPro" id="IPR054738">
    <property type="entry name" value="Siphovirus-type_tail_C"/>
</dbReference>
<reference evidence="2 3" key="1">
    <citation type="submission" date="2021-03" db="EMBL/GenBank/DDBJ databases">
        <title>Sequencing the genomes of 1000 actinobacteria strains.</title>
        <authorList>
            <person name="Klenk H.-P."/>
        </authorList>
    </citation>
    <scope>NUCLEOTIDE SEQUENCE [LARGE SCALE GENOMIC DNA]</scope>
    <source>
        <strain evidence="2 3">DSM 46670</strain>
    </source>
</reference>
<protein>
    <recommendedName>
        <fullName evidence="1">Siphovirus-type tail component C-terminal domain-containing protein</fullName>
    </recommendedName>
</protein>
<dbReference type="Proteomes" id="UP001519332">
    <property type="component" value="Unassembled WGS sequence"/>
</dbReference>
<organism evidence="2 3">
    <name type="scientific">Kibdelosporangium banguiense</name>
    <dbReference type="NCBI Taxonomy" id="1365924"/>
    <lineage>
        <taxon>Bacteria</taxon>
        <taxon>Bacillati</taxon>
        <taxon>Actinomycetota</taxon>
        <taxon>Actinomycetes</taxon>
        <taxon>Pseudonocardiales</taxon>
        <taxon>Pseudonocardiaceae</taxon>
        <taxon>Kibdelosporangium</taxon>
    </lineage>
</organism>
<evidence type="ECO:0000313" key="2">
    <source>
        <dbReference type="EMBL" id="MBP2331218.1"/>
    </source>
</evidence>
<dbReference type="RefSeq" id="WP_209647835.1">
    <property type="nucleotide sequence ID" value="NZ_JAGINW010000001.1"/>
</dbReference>
<comment type="caution">
    <text evidence="2">The sequence shown here is derived from an EMBL/GenBank/DDBJ whole genome shotgun (WGS) entry which is preliminary data.</text>
</comment>
<name>A0ABS4U3I1_9PSEU</name>
<sequence>MARELIWYGGDGWTQVLNDRPTGYRVHEGVTGLGAPPRQLVADTSPLVDGEVITDEWDMARTIMLPMTVWGPDNETFLARMRALALSLSAPGELELGQADGRRRRIRAHYAGGLEGDEAKDLGGDTTWARFVLSLRCPDAYWFDPTPVTQLWQHSGSAAFLGDPFFPLRIGSSQVLGDTTTTNPGDVISWPTWEITPPGSGLVLKNRDTLEELEVSGSIPAGRTLKIVTEPGKQEVSLSDETDWWDHLEGVPVFWPIQRGVNNISVTLTGASTGSSVSLSYNPRYKTAW</sequence>
<gene>
    <name evidence="2" type="ORF">JOF56_011603</name>
</gene>
<proteinExistence type="predicted"/>